<evidence type="ECO:0000313" key="3">
    <source>
        <dbReference type="Proteomes" id="UP000014962"/>
    </source>
</evidence>
<keyword evidence="1" id="KW-0812">Transmembrane</keyword>
<keyword evidence="3" id="KW-1185">Reference proteome</keyword>
<reference evidence="2 3" key="1">
    <citation type="journal article" date="2013" name="Genome Announc.">
        <title>Draft Genome Sequence of Winogradskyella psychrotolerans RS-3T, Isolated from the Marine Transect of Kongsfjorden, Ny-Alesund, Svalbard, Arctic Ocean.</title>
        <authorList>
            <person name="Kumar Pinnaka A."/>
            <person name="Ara S."/>
            <person name="Singh A."/>
            <person name="Shivaji S."/>
        </authorList>
    </citation>
    <scope>NUCLEOTIDE SEQUENCE [LARGE SCALE GENOMIC DNA]</scope>
    <source>
        <strain evidence="2 3">RS-3</strain>
    </source>
</reference>
<dbReference type="EMBL" id="ATMR01000185">
    <property type="protein sequence ID" value="EPR70449.1"/>
    <property type="molecule type" value="Genomic_DNA"/>
</dbReference>
<evidence type="ECO:0000313" key="2">
    <source>
        <dbReference type="EMBL" id="EPR70449.1"/>
    </source>
</evidence>
<dbReference type="AlphaFoldDB" id="S7WUL7"/>
<keyword evidence="1" id="KW-1133">Transmembrane helix</keyword>
<gene>
    <name evidence="2" type="ORF">ADIWIN_3549</name>
</gene>
<dbReference type="InterPro" id="IPR008969">
    <property type="entry name" value="CarboxyPept-like_regulatory"/>
</dbReference>
<name>S7WUL7_9FLAO</name>
<evidence type="ECO:0008006" key="4">
    <source>
        <dbReference type="Google" id="ProtNLM"/>
    </source>
</evidence>
<sequence length="159" mass="18130">MSLVNNYYKLTSNSNIQTPKIIYMYRFKLFIYLFFFSFVVCAQEKSLKIEGVVLDDTKISVPYAAVSITSKYLGTSTNEDGHFYLELSKNNRLDTLEVSSIGFLTSKIVVKDFIALKEKVIILSEDIVSLDEVNIMSPKQYVNLAFKNLKKIPLVLSTN</sequence>
<dbReference type="Gene3D" id="2.60.40.1120">
    <property type="entry name" value="Carboxypeptidase-like, regulatory domain"/>
    <property type="match status" value="1"/>
</dbReference>
<dbReference type="Pfam" id="PF13715">
    <property type="entry name" value="CarbopepD_reg_2"/>
    <property type="match status" value="1"/>
</dbReference>
<organism evidence="2 3">
    <name type="scientific">Winogradskyella psychrotolerans RS-3</name>
    <dbReference type="NCBI Taxonomy" id="641526"/>
    <lineage>
        <taxon>Bacteria</taxon>
        <taxon>Pseudomonadati</taxon>
        <taxon>Bacteroidota</taxon>
        <taxon>Flavobacteriia</taxon>
        <taxon>Flavobacteriales</taxon>
        <taxon>Flavobacteriaceae</taxon>
        <taxon>Winogradskyella</taxon>
    </lineage>
</organism>
<dbReference type="Proteomes" id="UP000014962">
    <property type="component" value="Unassembled WGS sequence"/>
</dbReference>
<protein>
    <recommendedName>
        <fullName evidence="4">TonB-dependent receptor</fullName>
    </recommendedName>
</protein>
<feature type="transmembrane region" description="Helical" evidence="1">
    <location>
        <begin position="21"/>
        <end position="40"/>
    </location>
</feature>
<comment type="caution">
    <text evidence="2">The sequence shown here is derived from an EMBL/GenBank/DDBJ whole genome shotgun (WGS) entry which is preliminary data.</text>
</comment>
<dbReference type="SUPFAM" id="SSF49464">
    <property type="entry name" value="Carboxypeptidase regulatory domain-like"/>
    <property type="match status" value="1"/>
</dbReference>
<keyword evidence="1" id="KW-0472">Membrane</keyword>
<dbReference type="STRING" id="641526.ADIWIN_3549"/>
<accession>S7WUL7</accession>
<proteinExistence type="predicted"/>
<evidence type="ECO:0000256" key="1">
    <source>
        <dbReference type="SAM" id="Phobius"/>
    </source>
</evidence>